<evidence type="ECO:0000256" key="2">
    <source>
        <dbReference type="SAM" id="Phobius"/>
    </source>
</evidence>
<evidence type="ECO:0000259" key="4">
    <source>
        <dbReference type="Pfam" id="PF16107"/>
    </source>
</evidence>
<name>A0A3E2TR39_9FIRM</name>
<accession>A0A3E2TR39</accession>
<protein>
    <submittedName>
        <fullName evidence="5">DUF4825 domain-containing protein</fullName>
    </submittedName>
</protein>
<feature type="domain" description="Putative zinc-finger" evidence="3">
    <location>
        <begin position="9"/>
        <end position="43"/>
    </location>
</feature>
<comment type="caution">
    <text evidence="5">The sequence shown here is derived from an EMBL/GenBank/DDBJ whole genome shotgun (WGS) entry which is preliminary data.</text>
</comment>
<gene>
    <name evidence="5" type="ORF">DW070_03805</name>
</gene>
<evidence type="ECO:0000313" key="6">
    <source>
        <dbReference type="Proteomes" id="UP000260773"/>
    </source>
</evidence>
<dbReference type="InterPro" id="IPR027383">
    <property type="entry name" value="Znf_put"/>
</dbReference>
<keyword evidence="2" id="KW-1133">Transmembrane helix</keyword>
<proteinExistence type="predicted"/>
<evidence type="ECO:0000313" key="5">
    <source>
        <dbReference type="EMBL" id="RGB81275.1"/>
    </source>
</evidence>
<organism evidence="5 6">
    <name type="scientific">Coprococcus catus</name>
    <dbReference type="NCBI Taxonomy" id="116085"/>
    <lineage>
        <taxon>Bacteria</taxon>
        <taxon>Bacillati</taxon>
        <taxon>Bacillota</taxon>
        <taxon>Clostridia</taxon>
        <taxon>Lachnospirales</taxon>
        <taxon>Lachnospiraceae</taxon>
        <taxon>Coprococcus</taxon>
    </lineage>
</organism>
<keyword evidence="2" id="KW-0812">Transmembrane</keyword>
<evidence type="ECO:0000259" key="3">
    <source>
        <dbReference type="Pfam" id="PF13490"/>
    </source>
</evidence>
<dbReference type="AlphaFoldDB" id="A0A3E2TR39"/>
<feature type="coiled-coil region" evidence="1">
    <location>
        <begin position="46"/>
        <end position="83"/>
    </location>
</feature>
<dbReference type="Pfam" id="PF13490">
    <property type="entry name" value="zf-HC2"/>
    <property type="match status" value="1"/>
</dbReference>
<dbReference type="InterPro" id="IPR032250">
    <property type="entry name" value="DUF4825"/>
</dbReference>
<reference evidence="5 6" key="1">
    <citation type="submission" date="2018-08" db="EMBL/GenBank/DDBJ databases">
        <title>A genome reference for cultivated species of the human gut microbiota.</title>
        <authorList>
            <person name="Zou Y."/>
            <person name="Xue W."/>
            <person name="Luo G."/>
        </authorList>
    </citation>
    <scope>NUCLEOTIDE SEQUENCE [LARGE SCALE GENOMIC DNA]</scope>
    <source>
        <strain evidence="5 6">AF45-17</strain>
    </source>
</reference>
<sequence>MGMSDKLRCEIVQDLLPSYVDGLTSDETNEAVKDHLADCVSCRDMYERMKADETSAEENSEVMEKEKKEINFLKKIKQKHRLNLMLVVVILTVFFAAVYYHQTYQKGEEMSADEIDYSLQWNSNDSQLNILGNFKNANRGYTRLVGEEDEDGITHLKIYSSPVESRHPNQFVAGYSKVNAADQVWLGDRIIWDQGENISKMTSDLYQAKTPYAGDAVAVKTLADTVGVGNHFGAYHISLETSEEPYDCQFIIQYPMKGEKKEKALEQMKKDACVMLALVDNLGSVSWGYMMTAEGNNGVETLQMTAEEASAYVGKNIKTCGESPKALQEMLTQLDFITDDGFYVISGTERDENYNFKVVIYHSQQVDMDGLDCGFGFESRVGTVCSSVMYWEKGEHPEQTVITVSPDRFNRTLTDEEVSKLTLSVSVRDISGEWHEVCEALPLHTKYGDLLKYTLEGNSEDGYSLKEN</sequence>
<dbReference type="EMBL" id="QVEP01000006">
    <property type="protein sequence ID" value="RGB81275.1"/>
    <property type="molecule type" value="Genomic_DNA"/>
</dbReference>
<keyword evidence="1" id="KW-0175">Coiled coil</keyword>
<feature type="domain" description="DUF4825" evidence="4">
    <location>
        <begin position="205"/>
        <end position="289"/>
    </location>
</feature>
<feature type="transmembrane region" description="Helical" evidence="2">
    <location>
        <begin position="82"/>
        <end position="100"/>
    </location>
</feature>
<keyword evidence="2" id="KW-0472">Membrane</keyword>
<dbReference type="Pfam" id="PF16107">
    <property type="entry name" value="DUF4825"/>
    <property type="match status" value="1"/>
</dbReference>
<dbReference type="Proteomes" id="UP000260773">
    <property type="component" value="Unassembled WGS sequence"/>
</dbReference>
<evidence type="ECO:0000256" key="1">
    <source>
        <dbReference type="SAM" id="Coils"/>
    </source>
</evidence>